<dbReference type="Proteomes" id="UP000472710">
    <property type="component" value="Unassembled WGS sequence"/>
</dbReference>
<dbReference type="EMBL" id="BLLN01000005">
    <property type="protein sequence ID" value="GFH73211.1"/>
    <property type="molecule type" value="Genomic_DNA"/>
</dbReference>
<accession>A0ABQ1CSS7</accession>
<name>A0ABQ1CSS7_STRDI</name>
<protein>
    <submittedName>
        <fullName evidence="1">Uncharacterized protein</fullName>
    </submittedName>
</protein>
<proteinExistence type="predicted"/>
<keyword evidence="2" id="KW-1185">Reference proteome</keyword>
<sequence>MWRHGNVPANCPEVVLMSAPAASPPTPSNLKRIVGASLVGTTIEWYDNSSDRV</sequence>
<gene>
    <name evidence="1" type="ORF">Sdia_39790</name>
</gene>
<evidence type="ECO:0000313" key="2">
    <source>
        <dbReference type="Proteomes" id="UP000472710"/>
    </source>
</evidence>
<evidence type="ECO:0000313" key="1">
    <source>
        <dbReference type="EMBL" id="GFH73211.1"/>
    </source>
</evidence>
<comment type="caution">
    <text evidence="1">The sequence shown here is derived from an EMBL/GenBank/DDBJ whole genome shotgun (WGS) entry which is preliminary data.</text>
</comment>
<reference evidence="1 2" key="1">
    <citation type="submission" date="2020-02" db="EMBL/GenBank/DDBJ databases">
        <title>Whole genome shotgun sequence of Streptomyces diastaticus subsp. diastaticus NBRC 13412.</title>
        <authorList>
            <person name="Ichikawa N."/>
            <person name="Komaki H."/>
            <person name="Tamura T."/>
        </authorList>
    </citation>
    <scope>NUCLEOTIDE SEQUENCE [LARGE SCALE GENOMIC DNA]</scope>
    <source>
        <strain evidence="1 2">NBRC 13412</strain>
    </source>
</reference>
<organism evidence="1 2">
    <name type="scientific">Streptomyces diastaticus subsp. diastaticus</name>
    <dbReference type="NCBI Taxonomy" id="68040"/>
    <lineage>
        <taxon>Bacteria</taxon>
        <taxon>Bacillati</taxon>
        <taxon>Actinomycetota</taxon>
        <taxon>Actinomycetes</taxon>
        <taxon>Kitasatosporales</taxon>
        <taxon>Streptomycetaceae</taxon>
        <taxon>Streptomyces</taxon>
        <taxon>Streptomyces diastaticus group</taxon>
    </lineage>
</organism>